<dbReference type="PANTHER" id="PTHR43827:SF13">
    <property type="entry name" value="ALDO_KETO REDUCTASE FAMILY PROTEIN"/>
    <property type="match status" value="1"/>
</dbReference>
<dbReference type="EMBL" id="CALTRL010006161">
    <property type="protein sequence ID" value="CAH7689951.1"/>
    <property type="molecule type" value="Genomic_DNA"/>
</dbReference>
<dbReference type="InterPro" id="IPR023210">
    <property type="entry name" value="NADP_OxRdtase_dom"/>
</dbReference>
<dbReference type="EMBL" id="CALTRL010001131">
    <property type="protein sequence ID" value="CAH7671074.1"/>
    <property type="molecule type" value="Genomic_DNA"/>
</dbReference>
<organism evidence="7 8">
    <name type="scientific">Phakopsora pachyrhizi</name>
    <name type="common">Asian soybean rust disease fungus</name>
    <dbReference type="NCBI Taxonomy" id="170000"/>
    <lineage>
        <taxon>Eukaryota</taxon>
        <taxon>Fungi</taxon>
        <taxon>Dikarya</taxon>
        <taxon>Basidiomycota</taxon>
        <taxon>Pucciniomycotina</taxon>
        <taxon>Pucciniomycetes</taxon>
        <taxon>Pucciniales</taxon>
        <taxon>Phakopsoraceae</taxon>
        <taxon>Phakopsora</taxon>
    </lineage>
</organism>
<feature type="site" description="Lowers pKa of active site Tyr" evidence="3">
    <location>
        <position position="83"/>
    </location>
</feature>
<evidence type="ECO:0000256" key="1">
    <source>
        <dbReference type="PIRSR" id="PIRSR000097-1"/>
    </source>
</evidence>
<dbReference type="AlphaFoldDB" id="A0AAV0BV33"/>
<dbReference type="PIRSF" id="PIRSF000097">
    <property type="entry name" value="AKR"/>
    <property type="match status" value="1"/>
</dbReference>
<dbReference type="GO" id="GO:0016491">
    <property type="term" value="F:oxidoreductase activity"/>
    <property type="evidence" value="ECO:0007669"/>
    <property type="project" value="InterPro"/>
</dbReference>
<proteinExistence type="predicted"/>
<evidence type="ECO:0000313" key="8">
    <source>
        <dbReference type="Proteomes" id="UP001153365"/>
    </source>
</evidence>
<sequence length="321" mass="35923">MSFNTTTTSISTDTDVILNTGARMPVLGFGVYESKDAAKSVKLALEAGYRHIDSARFYKNEADVEKAVQESGLDRSSLFLTTKVLGKEHGYEKCQAAILDSIKPPKPNYWDLILLHDPTSGPNNRIEAYRALAEGLKRGHSKSIGVSNFGVTHLVELEEAKVGPIPAINQVNVKNILIKIDKMVLISSIKIRFLLMIWAFSFFFFNKVELHPWCQQKSIVEYCRSKGIVVQAYCPLVRGQFMDHPTLVEIAKRHKKSVAQVLIRWSLQHGFVPLPKSDSPNRIKENVEVFDFELDSQSMEQLDGLDKGDSGAISWNPTSVA</sequence>
<evidence type="ECO:0000313" key="6">
    <source>
        <dbReference type="EMBL" id="CAH7671074.1"/>
    </source>
</evidence>
<dbReference type="Pfam" id="PF00248">
    <property type="entry name" value="Aldo_ket_red"/>
    <property type="match status" value="2"/>
</dbReference>
<feature type="domain" description="NADP-dependent oxidoreductase" evidence="5">
    <location>
        <begin position="32"/>
        <end position="174"/>
    </location>
</feature>
<protein>
    <submittedName>
        <fullName evidence="7">NADP-dependent oxidoreductase domain-containing protein</fullName>
    </submittedName>
</protein>
<dbReference type="InterPro" id="IPR018170">
    <property type="entry name" value="Aldo/ket_reductase_CS"/>
</dbReference>
<dbReference type="PROSITE" id="PS00063">
    <property type="entry name" value="ALDOKETO_REDUCTASE_3"/>
    <property type="match status" value="1"/>
</dbReference>
<dbReference type="InterPro" id="IPR036812">
    <property type="entry name" value="NAD(P)_OxRdtase_dom_sf"/>
</dbReference>
<dbReference type="PRINTS" id="PR00069">
    <property type="entry name" value="ALDKETRDTASE"/>
</dbReference>
<comment type="caution">
    <text evidence="7">The sequence shown here is derived from an EMBL/GenBank/DDBJ whole genome shotgun (WGS) entry which is preliminary data.</text>
</comment>
<dbReference type="InterPro" id="IPR020471">
    <property type="entry name" value="AKR"/>
</dbReference>
<dbReference type="SUPFAM" id="SSF51430">
    <property type="entry name" value="NAD(P)-linked oxidoreductase"/>
    <property type="match status" value="2"/>
</dbReference>
<keyword evidence="8" id="KW-1185">Reference proteome</keyword>
<gene>
    <name evidence="7" type="ORF">PPACK8108_LOCUS25140</name>
    <name evidence="6" type="ORF">PPACK8108_LOCUS5839</name>
</gene>
<feature type="domain" description="NADP-dependent oxidoreductase" evidence="5">
    <location>
        <begin position="205"/>
        <end position="306"/>
    </location>
</feature>
<feature type="region of interest" description="Disordered" evidence="4">
    <location>
        <begin position="302"/>
        <end position="321"/>
    </location>
</feature>
<name>A0AAV0BV33_PHAPC</name>
<feature type="binding site" evidence="2">
    <location>
        <position position="116"/>
    </location>
    <ligand>
        <name>substrate</name>
    </ligand>
</feature>
<reference evidence="7" key="1">
    <citation type="submission" date="2022-06" db="EMBL/GenBank/DDBJ databases">
        <authorList>
            <consortium name="SYNGENTA / RWTH Aachen University"/>
        </authorList>
    </citation>
    <scope>NUCLEOTIDE SEQUENCE</scope>
</reference>
<dbReference type="Proteomes" id="UP001153365">
    <property type="component" value="Unassembled WGS sequence"/>
</dbReference>
<dbReference type="PANTHER" id="PTHR43827">
    <property type="entry name" value="2,5-DIKETO-D-GLUCONIC ACID REDUCTASE"/>
    <property type="match status" value="1"/>
</dbReference>
<evidence type="ECO:0000256" key="3">
    <source>
        <dbReference type="PIRSR" id="PIRSR000097-3"/>
    </source>
</evidence>
<feature type="active site" description="Proton donor" evidence="1">
    <location>
        <position position="58"/>
    </location>
</feature>
<accession>A0AAV0BV33</accession>
<evidence type="ECO:0000256" key="4">
    <source>
        <dbReference type="SAM" id="MobiDB-lite"/>
    </source>
</evidence>
<evidence type="ECO:0000313" key="7">
    <source>
        <dbReference type="EMBL" id="CAH7689951.1"/>
    </source>
</evidence>
<evidence type="ECO:0000256" key="2">
    <source>
        <dbReference type="PIRSR" id="PIRSR000097-2"/>
    </source>
</evidence>
<dbReference type="Gene3D" id="3.20.20.100">
    <property type="entry name" value="NADP-dependent oxidoreductase domain"/>
    <property type="match status" value="1"/>
</dbReference>
<evidence type="ECO:0000259" key="5">
    <source>
        <dbReference type="Pfam" id="PF00248"/>
    </source>
</evidence>
<dbReference type="CDD" id="cd19071">
    <property type="entry name" value="AKR_AKR1-5-like"/>
    <property type="match status" value="1"/>
</dbReference>
<dbReference type="PROSITE" id="PS00062">
    <property type="entry name" value="ALDOKETO_REDUCTASE_2"/>
    <property type="match status" value="1"/>
</dbReference>